<feature type="region of interest" description="Disordered" evidence="1">
    <location>
        <begin position="208"/>
        <end position="248"/>
    </location>
</feature>
<dbReference type="InParanoid" id="A0A5E4EH36"/>
<dbReference type="Pfam" id="PF03181">
    <property type="entry name" value="BURP"/>
    <property type="match status" value="1"/>
</dbReference>
<evidence type="ECO:0000256" key="1">
    <source>
        <dbReference type="SAM" id="MobiDB-lite"/>
    </source>
</evidence>
<dbReference type="InterPro" id="IPR004873">
    <property type="entry name" value="BURP_dom"/>
</dbReference>
<dbReference type="PANTHER" id="PTHR31236">
    <property type="entry name" value="BURP DOMAIN PROTEIN USPL1-LIKE"/>
    <property type="match status" value="1"/>
</dbReference>
<dbReference type="FunCoup" id="A0A5E4EH36">
    <property type="interactions" value="18"/>
</dbReference>
<reference evidence="4" key="1">
    <citation type="journal article" date="2020" name="Plant J.">
        <title>Transposons played a major role in the diversification between the closely related almond and peach genomes: results from the almond genome sequence.</title>
        <authorList>
            <person name="Alioto T."/>
            <person name="Alexiou K.G."/>
            <person name="Bardil A."/>
            <person name="Barteri F."/>
            <person name="Castanera R."/>
            <person name="Cruz F."/>
            <person name="Dhingra A."/>
            <person name="Duval H."/>
            <person name="Fernandez I Marti A."/>
            <person name="Frias L."/>
            <person name="Galan B."/>
            <person name="Garcia J.L."/>
            <person name="Howad W."/>
            <person name="Gomez-Garrido J."/>
            <person name="Gut M."/>
            <person name="Julca I."/>
            <person name="Morata J."/>
            <person name="Puigdomenech P."/>
            <person name="Ribeca P."/>
            <person name="Rubio Cabetas M.J."/>
            <person name="Vlasova A."/>
            <person name="Wirthensohn M."/>
            <person name="Garcia-Mas J."/>
            <person name="Gabaldon T."/>
            <person name="Casacuberta J.M."/>
            <person name="Arus P."/>
        </authorList>
    </citation>
    <scope>NUCLEOTIDE SEQUENCE [LARGE SCALE GENOMIC DNA]</scope>
    <source>
        <strain evidence="4">cv. Texas</strain>
    </source>
</reference>
<feature type="compositionally biased region" description="Polar residues" evidence="1">
    <location>
        <begin position="220"/>
        <end position="230"/>
    </location>
</feature>
<dbReference type="EMBL" id="CABIKO010000013">
    <property type="protein sequence ID" value="VVA15115.1"/>
    <property type="molecule type" value="Genomic_DNA"/>
</dbReference>
<gene>
    <name evidence="3" type="ORF">ALMOND_2B004142</name>
</gene>
<evidence type="ECO:0000313" key="4">
    <source>
        <dbReference type="Proteomes" id="UP000327085"/>
    </source>
</evidence>
<dbReference type="OMA" id="YESGHEM"/>
<evidence type="ECO:0000259" key="2">
    <source>
        <dbReference type="PROSITE" id="PS51277"/>
    </source>
</evidence>
<dbReference type="InterPro" id="IPR044816">
    <property type="entry name" value="BURP"/>
</dbReference>
<protein>
    <submittedName>
        <fullName evidence="3">PREDICTED: BURP</fullName>
    </submittedName>
</protein>
<dbReference type="SMART" id="SM01045">
    <property type="entry name" value="BURP"/>
    <property type="match status" value="1"/>
</dbReference>
<evidence type="ECO:0000313" key="3">
    <source>
        <dbReference type="EMBL" id="VVA15115.1"/>
    </source>
</evidence>
<feature type="domain" description="BURP" evidence="2">
    <location>
        <begin position="259"/>
        <end position="474"/>
    </location>
</feature>
<dbReference type="Gramene" id="VVA15115">
    <property type="protein sequence ID" value="VVA15115"/>
    <property type="gene ID" value="Prudul26B004142"/>
</dbReference>
<sequence>MNGVKTRYCGHGNGARDVQQYQTAYGAAKNVKEVEDSSYGPYITQYNSGHNSREAEVSYPTSYGTKEGRKEAETPYINQYNSGYVSKEVEVSYITNYGTKEDTKEAETPYITQYNSGHSSKEAEVTYITNYGTKEDTKETETPYKMSYETKKGTKEVETPYVMSYGTKEVETPYITGYSSAQGNKESKEIETPYITGFISAQAAKEKTGTKCKHHKHVNPPSSDTKNSQEPPLKGHEHHHMHTHSSSPMDHNEAFKIGFFTFDDLYKGKIMPLNFPKQEHSRFLPKEVADSIPFAMQQLPHLLQLFSIPQGSLDAKHMAYALEQCEMKPITGETKFCATSLESMIEFVTKIIGSGVSFNILSTTHPTTSTAITQSYTILEKPNEVLASKMVFCHPIAYPYAVFFCHNFERDTKFFKVSLEGVNGDKVEAMAVCHMDTSDWDPNHSLFGLLGIKAGASSPVCHFFPENHLAWIPSPTKATM</sequence>
<dbReference type="PROSITE" id="PS51277">
    <property type="entry name" value="BURP"/>
    <property type="match status" value="1"/>
</dbReference>
<dbReference type="Proteomes" id="UP000327085">
    <property type="component" value="Chromosome 8"/>
</dbReference>
<proteinExistence type="predicted"/>
<dbReference type="PANTHER" id="PTHR31236:SF59">
    <property type="entry name" value="BURP DOMAIN PROTEIN"/>
    <property type="match status" value="1"/>
</dbReference>
<dbReference type="AlphaFoldDB" id="A0A5E4EH36"/>
<accession>A0A5E4EH36</accession>
<name>A0A5E4EH36_PRUDU</name>
<organism evidence="3 4">
    <name type="scientific">Prunus dulcis</name>
    <name type="common">Almond</name>
    <name type="synonym">Amygdalus dulcis</name>
    <dbReference type="NCBI Taxonomy" id="3755"/>
    <lineage>
        <taxon>Eukaryota</taxon>
        <taxon>Viridiplantae</taxon>
        <taxon>Streptophyta</taxon>
        <taxon>Embryophyta</taxon>
        <taxon>Tracheophyta</taxon>
        <taxon>Spermatophyta</taxon>
        <taxon>Magnoliopsida</taxon>
        <taxon>eudicotyledons</taxon>
        <taxon>Gunneridae</taxon>
        <taxon>Pentapetalae</taxon>
        <taxon>rosids</taxon>
        <taxon>fabids</taxon>
        <taxon>Rosales</taxon>
        <taxon>Rosaceae</taxon>
        <taxon>Amygdaloideae</taxon>
        <taxon>Amygdaleae</taxon>
        <taxon>Prunus</taxon>
    </lineage>
</organism>